<feature type="domain" description="Ribose-phosphate pyrophosphokinase N-terminal" evidence="4">
    <location>
        <begin position="29"/>
        <end position="148"/>
    </location>
</feature>
<evidence type="ECO:0000256" key="2">
    <source>
        <dbReference type="ARBA" id="ARBA00022727"/>
    </source>
</evidence>
<dbReference type="InterPro" id="IPR029057">
    <property type="entry name" value="PRTase-like"/>
</dbReference>
<dbReference type="CDD" id="cd06223">
    <property type="entry name" value="PRTases_typeI"/>
    <property type="match status" value="1"/>
</dbReference>
<dbReference type="SUPFAM" id="SSF53271">
    <property type="entry name" value="PRTase-like"/>
    <property type="match status" value="2"/>
</dbReference>
<organism evidence="5 6">
    <name type="scientific">Priapulus caudatus</name>
    <name type="common">Priapulid worm</name>
    <dbReference type="NCBI Taxonomy" id="37621"/>
    <lineage>
        <taxon>Eukaryota</taxon>
        <taxon>Metazoa</taxon>
        <taxon>Ecdysozoa</taxon>
        <taxon>Scalidophora</taxon>
        <taxon>Priapulida</taxon>
        <taxon>Priapulimorpha</taxon>
        <taxon>Priapulimorphida</taxon>
        <taxon>Priapulidae</taxon>
        <taxon>Priapulus</taxon>
    </lineage>
</organism>
<dbReference type="InterPro" id="IPR000836">
    <property type="entry name" value="PRTase_dom"/>
</dbReference>
<comment type="similarity">
    <text evidence="1">Belongs to the ribose-phosphate pyrophosphokinase family.</text>
</comment>
<accession>A0ABM1FBM4</accession>
<protein>
    <submittedName>
        <fullName evidence="6">Ribose-phosphate pyrophosphokinase 4-like</fullName>
    </submittedName>
</protein>
<dbReference type="Pfam" id="PF13793">
    <property type="entry name" value="Pribosyltran_N"/>
    <property type="match status" value="1"/>
</dbReference>
<name>A0ABM1FBM4_PRICU</name>
<feature type="domain" description="Phosphoribosyltransferase" evidence="3">
    <location>
        <begin position="219"/>
        <end position="272"/>
    </location>
</feature>
<dbReference type="InterPro" id="IPR005946">
    <property type="entry name" value="Rib-P_diPkinase"/>
</dbReference>
<dbReference type="RefSeq" id="XP_014681845.1">
    <property type="nucleotide sequence ID" value="XM_014826359.1"/>
</dbReference>
<evidence type="ECO:0000313" key="5">
    <source>
        <dbReference type="Proteomes" id="UP000695022"/>
    </source>
</evidence>
<evidence type="ECO:0000259" key="3">
    <source>
        <dbReference type="Pfam" id="PF00156"/>
    </source>
</evidence>
<evidence type="ECO:0000313" key="6">
    <source>
        <dbReference type="RefSeq" id="XP_014681845.1"/>
    </source>
</evidence>
<sequence length="331" mass="36968">MSGRPPFVYQNSVDFVIDALKSSKDDVWLLSHSSMEGLAQSIMEHCSAVGFEMKNSTRGVVWKRIVHWEHFQDGFPNIFIDEVKEMAGKDVIFLATFHSPQIIFEQLSVLYAIPRYLARSFHVILPYFATGTMERIDTEGQIATAKTGTFLLLISGYWSRRSDGCANDRLLSAIPLLKQVIDKTGRADVTMAFPDDGAYKRFASSFPNTTMITCNKTRKGDKRVIKLRGGDPMGKDIIIVDDLVQTGGTLIECAKALKQGGAKSISAYVTHAVFPNNSHMKFVDGEVKFENFFITDSLPHAYDIAKLPPFKLLSLAGVIADVLWGYDLMQY</sequence>
<keyword evidence="5" id="KW-1185">Reference proteome</keyword>
<proteinExistence type="inferred from homology"/>
<dbReference type="Pfam" id="PF00156">
    <property type="entry name" value="Pribosyltran"/>
    <property type="match status" value="1"/>
</dbReference>
<reference evidence="6" key="1">
    <citation type="submission" date="2025-08" db="UniProtKB">
        <authorList>
            <consortium name="RefSeq"/>
        </authorList>
    </citation>
    <scope>IDENTIFICATION</scope>
</reference>
<dbReference type="Gene3D" id="3.40.50.2020">
    <property type="match status" value="2"/>
</dbReference>
<dbReference type="SMART" id="SM01400">
    <property type="entry name" value="Pribosyltran_N"/>
    <property type="match status" value="1"/>
</dbReference>
<dbReference type="PANTHER" id="PTHR10210">
    <property type="entry name" value="RIBOSE-PHOSPHATE DIPHOSPHOKINASE FAMILY MEMBER"/>
    <property type="match status" value="1"/>
</dbReference>
<dbReference type="GeneID" id="106821512"/>
<gene>
    <name evidence="6" type="primary">LOC106821512</name>
</gene>
<dbReference type="Proteomes" id="UP000695022">
    <property type="component" value="Unplaced"/>
</dbReference>
<evidence type="ECO:0000256" key="1">
    <source>
        <dbReference type="ARBA" id="ARBA00006478"/>
    </source>
</evidence>
<dbReference type="InterPro" id="IPR029099">
    <property type="entry name" value="Pribosyltran_N"/>
</dbReference>
<evidence type="ECO:0000259" key="4">
    <source>
        <dbReference type="Pfam" id="PF13793"/>
    </source>
</evidence>
<dbReference type="PANTHER" id="PTHR10210:SF45">
    <property type="entry name" value="RIBOSE-PHOSPHATE PYROPHOSPHOKINASE 3, CHLOROPLASTIC"/>
    <property type="match status" value="1"/>
</dbReference>
<keyword evidence="2" id="KW-0545">Nucleotide biosynthesis</keyword>